<organism evidence="7 8">
    <name type="scientific">Fusarium kuroshium</name>
    <dbReference type="NCBI Taxonomy" id="2010991"/>
    <lineage>
        <taxon>Eukaryota</taxon>
        <taxon>Fungi</taxon>
        <taxon>Dikarya</taxon>
        <taxon>Ascomycota</taxon>
        <taxon>Pezizomycotina</taxon>
        <taxon>Sordariomycetes</taxon>
        <taxon>Hypocreomycetidae</taxon>
        <taxon>Hypocreales</taxon>
        <taxon>Nectriaceae</taxon>
        <taxon>Fusarium</taxon>
        <taxon>Fusarium solani species complex</taxon>
    </lineage>
</organism>
<keyword evidence="2" id="KW-0645">Protease</keyword>
<evidence type="ECO:0000313" key="8">
    <source>
        <dbReference type="Proteomes" id="UP000277212"/>
    </source>
</evidence>
<dbReference type="PANTHER" id="PTHR43806">
    <property type="entry name" value="PEPTIDASE S8"/>
    <property type="match status" value="1"/>
</dbReference>
<feature type="region of interest" description="Disordered" evidence="5">
    <location>
        <begin position="365"/>
        <end position="385"/>
    </location>
</feature>
<evidence type="ECO:0000256" key="3">
    <source>
        <dbReference type="ARBA" id="ARBA00022801"/>
    </source>
</evidence>
<dbReference type="InterPro" id="IPR000209">
    <property type="entry name" value="Peptidase_S8/S53_dom"/>
</dbReference>
<comment type="caution">
    <text evidence="7">The sequence shown here is derived from an EMBL/GenBank/DDBJ whole genome shotgun (WGS) entry which is preliminary data.</text>
</comment>
<evidence type="ECO:0000259" key="6">
    <source>
        <dbReference type="Pfam" id="PF00082"/>
    </source>
</evidence>
<evidence type="ECO:0000256" key="5">
    <source>
        <dbReference type="SAM" id="MobiDB-lite"/>
    </source>
</evidence>
<evidence type="ECO:0000256" key="2">
    <source>
        <dbReference type="ARBA" id="ARBA00022670"/>
    </source>
</evidence>
<dbReference type="InterPro" id="IPR036852">
    <property type="entry name" value="Peptidase_S8/S53_dom_sf"/>
</dbReference>
<proteinExistence type="inferred from homology"/>
<dbReference type="EMBL" id="NKUJ01000323">
    <property type="protein sequence ID" value="RMJ07742.1"/>
    <property type="molecule type" value="Genomic_DNA"/>
</dbReference>
<keyword evidence="4" id="KW-0720">Serine protease</keyword>
<protein>
    <recommendedName>
        <fullName evidence="6">Peptidase S8/S53 domain-containing protein</fullName>
    </recommendedName>
</protein>
<accession>A0A3M2RRB7</accession>
<name>A0A3M2RRB7_9HYPO</name>
<keyword evidence="3" id="KW-0378">Hydrolase</keyword>
<dbReference type="PANTHER" id="PTHR43806:SF11">
    <property type="entry name" value="CEREVISIN-RELATED"/>
    <property type="match status" value="1"/>
</dbReference>
<gene>
    <name evidence="7" type="ORF">CDV36_012656</name>
</gene>
<dbReference type="SUPFAM" id="SSF52743">
    <property type="entry name" value="Subtilisin-like"/>
    <property type="match status" value="1"/>
</dbReference>
<evidence type="ECO:0000313" key="7">
    <source>
        <dbReference type="EMBL" id="RMJ07742.1"/>
    </source>
</evidence>
<comment type="similarity">
    <text evidence="1">Belongs to the peptidase S8 family.</text>
</comment>
<reference evidence="7 8" key="1">
    <citation type="submission" date="2017-06" db="EMBL/GenBank/DDBJ databases">
        <title>Comparative genomic analysis of Ambrosia Fusariam Clade fungi.</title>
        <authorList>
            <person name="Stajich J.E."/>
            <person name="Carrillo J."/>
            <person name="Kijimoto T."/>
            <person name="Eskalen A."/>
            <person name="O'Donnell K."/>
            <person name="Kasson M."/>
        </authorList>
    </citation>
    <scope>NUCLEOTIDE SEQUENCE [LARGE SCALE GENOMIC DNA]</scope>
    <source>
        <strain evidence="7">UCR3666</strain>
    </source>
</reference>
<dbReference type="Proteomes" id="UP000277212">
    <property type="component" value="Unassembled WGS sequence"/>
</dbReference>
<dbReference type="GO" id="GO:0006508">
    <property type="term" value="P:proteolysis"/>
    <property type="evidence" value="ECO:0007669"/>
    <property type="project" value="UniProtKB-KW"/>
</dbReference>
<dbReference type="OrthoDB" id="3565018at2759"/>
<dbReference type="GO" id="GO:0004252">
    <property type="term" value="F:serine-type endopeptidase activity"/>
    <property type="evidence" value="ECO:0007669"/>
    <property type="project" value="InterPro"/>
</dbReference>
<evidence type="ECO:0000256" key="4">
    <source>
        <dbReference type="ARBA" id="ARBA00022825"/>
    </source>
</evidence>
<sequence>MKGKFRFRFATLVRFPIRSVKFVYTLGARRREFTLDWTPVYWQFFHHATTSRESLEAFSGITCDSLFLEEPYFVIFISQQRPMSKTHSKDEPLNLYKVRVCSGTVIRRINSKCAVITNVDCINEGKSPFSLHCAEVHFEFDDSRGASTFAEIIDRMQKRLVQKTRQRPFWGEKVVYRHTSDVLPSASVQAGARVNIVYSPEAAASSKYRCIVTYGDDNGTMCFDLGPTVSPLAFDGLGKPFTSRTVWVVDRTSFGPLSMKRQSWNDLQNRARSLASQVRSTGEGEFSITRERQTSSENWFEELEQVQLVLRAQKRLIKNDKEYEPVKIAVIDTGLKRDIVRGDSETIVAYKDFVAAKRAKDGKGIADKDKLGKTDDSRENMRDEANPLHGTNVVRLILKVYKDAKLYIARVLDQNQGKSTIEPYLIADAINWAIKHKVDIINISAGFKTCPIELYEAAFAAHAAKILVFASPGNWSRKDTVAFPAAIQDHVLCIFSTNGGLTNTREFNPAPRKHAHNFGMLGEDVDVGGVPFNGTSAATAIASGFAARIIDFSRQPDCRGKIENVRLLQTKTGMTAVFAELSSPDGDYECIRPLRILGEVNDGSGGINSREAVIAFLSSALKKAR</sequence>
<feature type="domain" description="Peptidase S8/S53" evidence="6">
    <location>
        <begin position="326"/>
        <end position="551"/>
    </location>
</feature>
<dbReference type="Gene3D" id="3.40.50.200">
    <property type="entry name" value="Peptidase S8/S53 domain"/>
    <property type="match status" value="1"/>
</dbReference>
<keyword evidence="8" id="KW-1185">Reference proteome</keyword>
<evidence type="ECO:0000256" key="1">
    <source>
        <dbReference type="ARBA" id="ARBA00011073"/>
    </source>
</evidence>
<dbReference type="Pfam" id="PF00082">
    <property type="entry name" value="Peptidase_S8"/>
    <property type="match status" value="1"/>
</dbReference>
<dbReference type="AlphaFoldDB" id="A0A3M2RRB7"/>
<dbReference type="InterPro" id="IPR050131">
    <property type="entry name" value="Peptidase_S8_subtilisin-like"/>
</dbReference>